<feature type="transmembrane region" description="Helical" evidence="2">
    <location>
        <begin position="739"/>
        <end position="761"/>
    </location>
</feature>
<dbReference type="GO" id="GO:0005737">
    <property type="term" value="C:cytoplasm"/>
    <property type="evidence" value="ECO:0007669"/>
    <property type="project" value="TreeGrafter"/>
</dbReference>
<feature type="domain" description="FHA" evidence="3">
    <location>
        <begin position="32"/>
        <end position="93"/>
    </location>
</feature>
<dbReference type="RefSeq" id="XP_024733674.1">
    <property type="nucleotide sequence ID" value="XM_024880671.1"/>
</dbReference>
<evidence type="ECO:0000259" key="3">
    <source>
        <dbReference type="PROSITE" id="PS50006"/>
    </source>
</evidence>
<feature type="compositionally biased region" description="Acidic residues" evidence="1">
    <location>
        <begin position="146"/>
        <end position="162"/>
    </location>
</feature>
<dbReference type="InterPro" id="IPR008984">
    <property type="entry name" value="SMAD_FHA_dom_sf"/>
</dbReference>
<dbReference type="Proteomes" id="UP000235371">
    <property type="component" value="Unassembled WGS sequence"/>
</dbReference>
<dbReference type="InterPro" id="IPR051176">
    <property type="entry name" value="Cent_Immune-Sig_Mod"/>
</dbReference>
<dbReference type="Pfam" id="PF00498">
    <property type="entry name" value="FHA"/>
    <property type="match status" value="1"/>
</dbReference>
<reference evidence="4 5" key="1">
    <citation type="submission" date="2016-04" db="EMBL/GenBank/DDBJ databases">
        <title>A degradative enzymes factory behind the ericoid mycorrhizal symbiosis.</title>
        <authorList>
            <consortium name="DOE Joint Genome Institute"/>
            <person name="Martino E."/>
            <person name="Morin E."/>
            <person name="Grelet G."/>
            <person name="Kuo A."/>
            <person name="Kohler A."/>
            <person name="Daghino S."/>
            <person name="Barry K."/>
            <person name="Choi C."/>
            <person name="Cichocki N."/>
            <person name="Clum A."/>
            <person name="Copeland A."/>
            <person name="Hainaut M."/>
            <person name="Haridas S."/>
            <person name="Labutti K."/>
            <person name="Lindquist E."/>
            <person name="Lipzen A."/>
            <person name="Khouja H.-R."/>
            <person name="Murat C."/>
            <person name="Ohm R."/>
            <person name="Olson A."/>
            <person name="Spatafora J."/>
            <person name="Veneault-Fourrey C."/>
            <person name="Henrissat B."/>
            <person name="Grigoriev I."/>
            <person name="Martin F."/>
            <person name="Perotto S."/>
        </authorList>
    </citation>
    <scope>NUCLEOTIDE SEQUENCE [LARGE SCALE GENOMIC DNA]</scope>
    <source>
        <strain evidence="4 5">E</strain>
    </source>
</reference>
<dbReference type="SUPFAM" id="SSF49879">
    <property type="entry name" value="SMAD/FHA domain"/>
    <property type="match status" value="1"/>
</dbReference>
<evidence type="ECO:0000313" key="4">
    <source>
        <dbReference type="EMBL" id="PMD56770.1"/>
    </source>
</evidence>
<dbReference type="PANTHER" id="PTHR15715:SF37">
    <property type="entry name" value="LD47843P"/>
    <property type="match status" value="1"/>
</dbReference>
<dbReference type="GeneID" id="36588748"/>
<dbReference type="STRING" id="1095630.A0A2J6T171"/>
<evidence type="ECO:0000256" key="1">
    <source>
        <dbReference type="SAM" id="MobiDB-lite"/>
    </source>
</evidence>
<organism evidence="4 5">
    <name type="scientific">Hyaloscypha bicolor E</name>
    <dbReference type="NCBI Taxonomy" id="1095630"/>
    <lineage>
        <taxon>Eukaryota</taxon>
        <taxon>Fungi</taxon>
        <taxon>Dikarya</taxon>
        <taxon>Ascomycota</taxon>
        <taxon>Pezizomycotina</taxon>
        <taxon>Leotiomycetes</taxon>
        <taxon>Helotiales</taxon>
        <taxon>Hyaloscyphaceae</taxon>
        <taxon>Hyaloscypha</taxon>
        <taxon>Hyaloscypha bicolor</taxon>
    </lineage>
</organism>
<feature type="region of interest" description="Disordered" evidence="1">
    <location>
        <begin position="140"/>
        <end position="177"/>
    </location>
</feature>
<name>A0A2J6T171_9HELO</name>
<keyword evidence="2" id="KW-0472">Membrane</keyword>
<dbReference type="Gene3D" id="2.60.200.20">
    <property type="match status" value="1"/>
</dbReference>
<feature type="region of interest" description="Disordered" evidence="1">
    <location>
        <begin position="455"/>
        <end position="478"/>
    </location>
</feature>
<dbReference type="PANTHER" id="PTHR15715">
    <property type="entry name" value="CENTROSOMAL PROTEIN OF 170 KDA"/>
    <property type="match status" value="1"/>
</dbReference>
<dbReference type="SMART" id="SM00240">
    <property type="entry name" value="FHA"/>
    <property type="match status" value="1"/>
</dbReference>
<keyword evidence="2" id="KW-1133">Transmembrane helix</keyword>
<keyword evidence="5" id="KW-1185">Reference proteome</keyword>
<dbReference type="EMBL" id="KZ613847">
    <property type="protein sequence ID" value="PMD56770.1"/>
    <property type="molecule type" value="Genomic_DNA"/>
</dbReference>
<dbReference type="AlphaFoldDB" id="A0A2J6T171"/>
<protein>
    <recommendedName>
        <fullName evidence="3">FHA domain-containing protein</fullName>
    </recommendedName>
</protein>
<sequence>MNNEVRITLKAVTSNVSPAERIITLNPDRPTIPVGRASKSISKGLLGAVDNAWFDSPVMSRDHAEITIDAEEKNITIQDIGSMHGTYLNGVELPRKAPMAIDDGDVLVFGAEVRRGPEIFPACKFQVNYQFVPYKSRNTFTFPDSSDVEDEEEVYDEFSEGDMGEREQTSSEDDASIESPLAKVSAAIDPIDLTGDESPRVFPSNRIDLTGESAFEQGLMDMMDGRPADIPQDAGPVSIGVYAGNTPILVDSEDEDAHFSMDSDDQSEMVGDEIYSEDDSQDGAEGSEPSDEEETDDAEDSDMEDIPESSAMEPMEPSPINNNIRFALATHDNSTVRLSDIRTRMEEPEDLADNDEESDLGLEEAGKAGLRALFEDGLLRHNYDDPYPILPGEAMSELGTGGAFPAEIPNHISFASTTSKQTSQDNTSGLGQNTSEYMRFEAAQSTLQHELKLSNPFTRQPSPSDAAMVKGRKPAPESTHIRVCDLGEFGRSAAQTLGEKTGKGDFFEAREVNKAKFSASNKSGQASGLTGMTAPIFAGNCEGNRLPLTTAAPNPFERRVFGASQSSKPSSGSPFGFGESYYPVTSHEASSAVNKLSPADMPYFPTREQCSFLDNPAHGPVMDRAPSPEPYMTSAVNFNAATHKPRSGLGINDIINNASTTTQSLKRKSDEISDATDAELRMWAQSSTASNDDVKGSANVAESEEQTALSSPMAGVVPTVSNAPAPRPTKKFKKLLENVGYAALGGVAVGASLFSVLVATAPDFL</sequence>
<gene>
    <name evidence="4" type="ORF">K444DRAFT_615185</name>
</gene>
<dbReference type="InterPro" id="IPR000253">
    <property type="entry name" value="FHA_dom"/>
</dbReference>
<dbReference type="InParanoid" id="A0A2J6T171"/>
<feature type="region of interest" description="Disordered" evidence="1">
    <location>
        <begin position="687"/>
        <end position="727"/>
    </location>
</feature>
<proteinExistence type="predicted"/>
<accession>A0A2J6T171</accession>
<feature type="compositionally biased region" description="Acidic residues" evidence="1">
    <location>
        <begin position="288"/>
        <end position="307"/>
    </location>
</feature>
<evidence type="ECO:0000256" key="2">
    <source>
        <dbReference type="SAM" id="Phobius"/>
    </source>
</evidence>
<evidence type="ECO:0000313" key="5">
    <source>
        <dbReference type="Proteomes" id="UP000235371"/>
    </source>
</evidence>
<feature type="region of interest" description="Disordered" evidence="1">
    <location>
        <begin position="275"/>
        <end position="320"/>
    </location>
</feature>
<keyword evidence="2" id="KW-0812">Transmembrane</keyword>
<dbReference type="PROSITE" id="PS50006">
    <property type="entry name" value="FHA_DOMAIN"/>
    <property type="match status" value="1"/>
</dbReference>
<dbReference type="OrthoDB" id="4096268at2759"/>